<organism evidence="1 2">
    <name type="scientific">Salicibibacter cibarius</name>
    <dbReference type="NCBI Taxonomy" id="2743000"/>
    <lineage>
        <taxon>Bacteria</taxon>
        <taxon>Bacillati</taxon>
        <taxon>Bacillota</taxon>
        <taxon>Bacilli</taxon>
        <taxon>Bacillales</taxon>
        <taxon>Bacillaceae</taxon>
        <taxon>Salicibibacter</taxon>
    </lineage>
</organism>
<proteinExistence type="predicted"/>
<sequence>MFKFQRELGDKVTVYGRLVKTTGGDVDKVKKIVKTGKKIETVRHENEYFDEPKDGVIVGVRNYVKTLEHSPRLTGKFYEKRVCESKPKTRGKAYLVALNMRDTVKVPAELVSIDLQRQFNLSDEDMLEI</sequence>
<dbReference type="EMBL" id="CP054705">
    <property type="protein sequence ID" value="QQK74209.1"/>
    <property type="molecule type" value="Genomic_DNA"/>
</dbReference>
<name>A0A7T7CA05_9BACI</name>
<dbReference type="KEGG" id="scia:HUG15_00300"/>
<reference evidence="1 2" key="1">
    <citation type="submission" date="2020-06" db="EMBL/GenBank/DDBJ databases">
        <title>Genomic analysis of Salicibibacter sp. NKC5-3.</title>
        <authorList>
            <person name="Oh Y.J."/>
        </authorList>
    </citation>
    <scope>NUCLEOTIDE SEQUENCE [LARGE SCALE GENOMIC DNA]</scope>
    <source>
        <strain evidence="1 2">NKC5-3</strain>
    </source>
</reference>
<dbReference type="AlphaFoldDB" id="A0A7T7CA05"/>
<dbReference type="RefSeq" id="WP_200126208.1">
    <property type="nucleotide sequence ID" value="NZ_CP054705.1"/>
</dbReference>
<keyword evidence="2" id="KW-1185">Reference proteome</keyword>
<evidence type="ECO:0000313" key="1">
    <source>
        <dbReference type="EMBL" id="QQK74209.1"/>
    </source>
</evidence>
<gene>
    <name evidence="1" type="ORF">HUG15_00300</name>
</gene>
<protein>
    <submittedName>
        <fullName evidence="1">Uncharacterized protein</fullName>
    </submittedName>
</protein>
<evidence type="ECO:0000313" key="2">
    <source>
        <dbReference type="Proteomes" id="UP000595823"/>
    </source>
</evidence>
<accession>A0A7T7CA05</accession>
<dbReference type="Proteomes" id="UP000595823">
    <property type="component" value="Chromosome"/>
</dbReference>